<evidence type="ECO:0000313" key="4">
    <source>
        <dbReference type="Proteomes" id="UP000585474"/>
    </source>
</evidence>
<keyword evidence="2" id="KW-1133">Transmembrane helix</keyword>
<dbReference type="EMBL" id="BJWL01000021">
    <property type="protein sequence ID" value="GFZ09715.1"/>
    <property type="molecule type" value="Genomic_DNA"/>
</dbReference>
<evidence type="ECO:0000256" key="1">
    <source>
        <dbReference type="SAM" id="MobiDB-lite"/>
    </source>
</evidence>
<dbReference type="Proteomes" id="UP000585474">
    <property type="component" value="Unassembled WGS sequence"/>
</dbReference>
<evidence type="ECO:0000313" key="3">
    <source>
        <dbReference type="EMBL" id="GFZ09715.1"/>
    </source>
</evidence>
<feature type="region of interest" description="Disordered" evidence="1">
    <location>
        <begin position="155"/>
        <end position="182"/>
    </location>
</feature>
<accession>A0A7J0GG13</accession>
<reference evidence="3 4" key="1">
    <citation type="submission" date="2019-07" db="EMBL/GenBank/DDBJ databases">
        <title>De Novo Assembly of kiwifruit Actinidia rufa.</title>
        <authorList>
            <person name="Sugita-Konishi S."/>
            <person name="Sato K."/>
            <person name="Mori E."/>
            <person name="Abe Y."/>
            <person name="Kisaki G."/>
            <person name="Hamano K."/>
            <person name="Suezawa K."/>
            <person name="Otani M."/>
            <person name="Fukuda T."/>
            <person name="Manabe T."/>
            <person name="Gomi K."/>
            <person name="Tabuchi M."/>
            <person name="Akimitsu K."/>
            <person name="Kataoka I."/>
        </authorList>
    </citation>
    <scope>NUCLEOTIDE SEQUENCE [LARGE SCALE GENOMIC DNA]</scope>
    <source>
        <strain evidence="4">cv. Fuchu</strain>
    </source>
</reference>
<keyword evidence="4" id="KW-1185">Reference proteome</keyword>
<gene>
    <name evidence="3" type="ORF">Acr_21g0003140</name>
</gene>
<keyword evidence="2" id="KW-0472">Membrane</keyword>
<organism evidence="3 4">
    <name type="scientific">Actinidia rufa</name>
    <dbReference type="NCBI Taxonomy" id="165716"/>
    <lineage>
        <taxon>Eukaryota</taxon>
        <taxon>Viridiplantae</taxon>
        <taxon>Streptophyta</taxon>
        <taxon>Embryophyta</taxon>
        <taxon>Tracheophyta</taxon>
        <taxon>Spermatophyta</taxon>
        <taxon>Magnoliopsida</taxon>
        <taxon>eudicotyledons</taxon>
        <taxon>Gunneridae</taxon>
        <taxon>Pentapetalae</taxon>
        <taxon>asterids</taxon>
        <taxon>Ericales</taxon>
        <taxon>Actinidiaceae</taxon>
        <taxon>Actinidia</taxon>
    </lineage>
</organism>
<protein>
    <submittedName>
        <fullName evidence="3">Uncharacterized protein</fullName>
    </submittedName>
</protein>
<feature type="transmembrane region" description="Helical" evidence="2">
    <location>
        <begin position="104"/>
        <end position="125"/>
    </location>
</feature>
<name>A0A7J0GG13_9ERIC</name>
<comment type="caution">
    <text evidence="3">The sequence shown here is derived from an EMBL/GenBank/DDBJ whole genome shotgun (WGS) entry which is preliminary data.</text>
</comment>
<sequence>MEGSEFMYSPYANFFSACMSKTSQVLVNMPNAHCSHVGRQCWSDCLVGSFVDYITFGTLELQHAIDFNWHLEGNVLVLKRVGKYICRLHGTLLEYMSEGMATRIGFLIGIVVQIIIIPLGSIFVMTESSSPVTNVAILATCTLSVPSLMPKLCNSSPQGYQPSNSSNDSDNDVPSEDTSSTDMEHWVCVEQNAKTEFAQYDEDGLSDSRLIDSGFGSATNLHMYAPNFTSSSASAASLDSRGGNTLLEVNNVLISLFSSSFGSPDTPYGSFGWRIWEGDNF</sequence>
<keyword evidence="2" id="KW-0812">Transmembrane</keyword>
<dbReference type="AlphaFoldDB" id="A0A7J0GG13"/>
<proteinExistence type="predicted"/>
<evidence type="ECO:0000256" key="2">
    <source>
        <dbReference type="SAM" id="Phobius"/>
    </source>
</evidence>